<evidence type="ECO:0000256" key="9">
    <source>
        <dbReference type="ARBA" id="ARBA00023027"/>
    </source>
</evidence>
<sequence>MAEEYDLVILGAGTGGYVAAIKAAQAGLKTAIVEKDKVGGTCLHKGCIPSKSLLKSAEMFQAIQHSESYGITADNVTLAFDKVQKRKNDIVDKLHRGVQHLMQKGKIDVFDGYGRILGPSIFSPSAGTISVERTDKEENTMLIPKQVIIATGSRPAELEGLPTDGNRILHSEHVLELKKLPASIVIIGGGVIGVEWASMFNDFGTEVTLIEYAERILPGEDGAVSKAMQKALENKGVKILTGTKVKAGETEMLEEQVTIHAVDNSGNDQAFEAEQVLVSIGRKANVEDIGLSNTDIEIKNGVIEVNGMYQTKESHIYAIGDVIGGLQLAHVASKEGAIAVDHILGRDPLPLDNQTVPRCIYSSPEASSIGMSQEEADKKGLRVKTSSFPFQAIGKALVNGNTEGFVKIIIDEDTDDLVGVHMIGSGVTELISEAAMAKILDASHLEIKETIHPHPSLSESFGEAVLAVDGLAVHS</sequence>
<dbReference type="SUPFAM" id="SSF55424">
    <property type="entry name" value="FAD/NAD-linked reductases, dimerisation (C-terminal) domain"/>
    <property type="match status" value="1"/>
</dbReference>
<evidence type="ECO:0000313" key="19">
    <source>
        <dbReference type="EMBL" id="RKD72944.1"/>
    </source>
</evidence>
<comment type="catalytic activity">
    <reaction evidence="12 16">
        <text>N(6)-[(R)-dihydrolipoyl]-L-lysyl-[protein] + NAD(+) = N(6)-[(R)-lipoyl]-L-lysyl-[protein] + NADH + H(+)</text>
        <dbReference type="Rhea" id="RHEA:15045"/>
        <dbReference type="Rhea" id="RHEA-COMP:10474"/>
        <dbReference type="Rhea" id="RHEA-COMP:10475"/>
        <dbReference type="ChEBI" id="CHEBI:15378"/>
        <dbReference type="ChEBI" id="CHEBI:57540"/>
        <dbReference type="ChEBI" id="CHEBI:57945"/>
        <dbReference type="ChEBI" id="CHEBI:83099"/>
        <dbReference type="ChEBI" id="CHEBI:83100"/>
        <dbReference type="EC" id="1.8.1.4"/>
    </reaction>
</comment>
<dbReference type="Pfam" id="PF02852">
    <property type="entry name" value="Pyr_redox_dim"/>
    <property type="match status" value="1"/>
</dbReference>
<feature type="domain" description="FAD/NAD(P)-binding" evidence="18">
    <location>
        <begin position="5"/>
        <end position="336"/>
    </location>
</feature>
<comment type="subcellular location">
    <subcellularLocation>
        <location evidence="1">Cytoplasm</location>
    </subcellularLocation>
</comment>
<evidence type="ECO:0000256" key="15">
    <source>
        <dbReference type="PIRSR" id="PIRSR000350-4"/>
    </source>
</evidence>
<evidence type="ECO:0000313" key="20">
    <source>
        <dbReference type="Proteomes" id="UP000285120"/>
    </source>
</evidence>
<dbReference type="EMBL" id="RAPK01000009">
    <property type="protein sequence ID" value="RKD72944.1"/>
    <property type="molecule type" value="Genomic_DNA"/>
</dbReference>
<evidence type="ECO:0000256" key="6">
    <source>
        <dbReference type="ARBA" id="ARBA00022630"/>
    </source>
</evidence>
<keyword evidence="11 16" id="KW-0676">Redox-active center</keyword>
<feature type="binding site" evidence="14">
    <location>
        <position position="321"/>
    </location>
    <ligand>
        <name>FAD</name>
        <dbReference type="ChEBI" id="CHEBI:57692"/>
    </ligand>
</feature>
<dbReference type="Proteomes" id="UP000285120">
    <property type="component" value="Unassembled WGS sequence"/>
</dbReference>
<evidence type="ECO:0000256" key="8">
    <source>
        <dbReference type="ARBA" id="ARBA00023002"/>
    </source>
</evidence>
<evidence type="ECO:0000259" key="18">
    <source>
        <dbReference type="Pfam" id="PF07992"/>
    </source>
</evidence>
<reference evidence="19 20" key="1">
    <citation type="submission" date="2018-09" db="EMBL/GenBank/DDBJ databases">
        <title>Genomic Encyclopedia of Archaeal and Bacterial Type Strains, Phase II (KMG-II): from individual species to whole genera.</title>
        <authorList>
            <person name="Goeker M."/>
        </authorList>
    </citation>
    <scope>NUCLEOTIDE SEQUENCE [LARGE SCALE GENOMIC DNA]</scope>
    <source>
        <strain evidence="19 20">DSM 17008</strain>
    </source>
</reference>
<feature type="binding site" evidence="14">
    <location>
        <position position="281"/>
    </location>
    <ligand>
        <name>NAD(+)</name>
        <dbReference type="ChEBI" id="CHEBI:57540"/>
    </ligand>
</feature>
<dbReference type="GO" id="GO:0006103">
    <property type="term" value="P:2-oxoglutarate metabolic process"/>
    <property type="evidence" value="ECO:0007669"/>
    <property type="project" value="TreeGrafter"/>
</dbReference>
<feature type="active site" description="Proton acceptor" evidence="13">
    <location>
        <position position="454"/>
    </location>
</feature>
<dbReference type="PIRSF" id="PIRSF000350">
    <property type="entry name" value="Mercury_reductase_MerA"/>
    <property type="match status" value="1"/>
</dbReference>
<dbReference type="PANTHER" id="PTHR22912">
    <property type="entry name" value="DISULFIDE OXIDOREDUCTASE"/>
    <property type="match status" value="1"/>
</dbReference>
<dbReference type="OrthoDB" id="9800167at2"/>
<evidence type="ECO:0000256" key="10">
    <source>
        <dbReference type="ARBA" id="ARBA00023157"/>
    </source>
</evidence>
<evidence type="ECO:0000256" key="5">
    <source>
        <dbReference type="ARBA" id="ARBA00022490"/>
    </source>
</evidence>
<dbReference type="AlphaFoldDB" id="A0A419V397"/>
<dbReference type="InterPro" id="IPR012999">
    <property type="entry name" value="Pyr_OxRdtase_I_AS"/>
</dbReference>
<keyword evidence="8 16" id="KW-0560">Oxidoreductase</keyword>
<gene>
    <name evidence="19" type="ORF">ATL39_2141</name>
</gene>
<dbReference type="GO" id="GO:0050660">
    <property type="term" value="F:flavin adenine dinucleotide binding"/>
    <property type="evidence" value="ECO:0007669"/>
    <property type="project" value="InterPro"/>
</dbReference>
<keyword evidence="7 14" id="KW-0274">FAD</keyword>
<dbReference type="Gene3D" id="3.50.50.60">
    <property type="entry name" value="FAD/NAD(P)-binding domain"/>
    <property type="match status" value="2"/>
</dbReference>
<dbReference type="PANTHER" id="PTHR22912:SF217">
    <property type="entry name" value="DIHYDROLIPOYL DEHYDROGENASE"/>
    <property type="match status" value="1"/>
</dbReference>
<dbReference type="PROSITE" id="PS00076">
    <property type="entry name" value="PYRIDINE_REDOX_1"/>
    <property type="match status" value="1"/>
</dbReference>
<dbReference type="InterPro" id="IPR036188">
    <property type="entry name" value="FAD/NAD-bd_sf"/>
</dbReference>
<dbReference type="SUPFAM" id="SSF51905">
    <property type="entry name" value="FAD/NAD(P)-binding domain"/>
    <property type="match status" value="1"/>
</dbReference>
<evidence type="ECO:0000256" key="13">
    <source>
        <dbReference type="PIRSR" id="PIRSR000350-2"/>
    </source>
</evidence>
<dbReference type="PRINTS" id="PR00411">
    <property type="entry name" value="PNDRDTASEI"/>
</dbReference>
<accession>A0A419V397</accession>
<evidence type="ECO:0000256" key="3">
    <source>
        <dbReference type="ARBA" id="ARBA00012608"/>
    </source>
</evidence>
<dbReference type="FunFam" id="3.30.390.30:FF:000001">
    <property type="entry name" value="Dihydrolipoyl dehydrogenase"/>
    <property type="match status" value="1"/>
</dbReference>
<comment type="miscellaneous">
    <text evidence="16">The active site is a redox-active disulfide bond.</text>
</comment>
<name>A0A419V397_9BACL</name>
<evidence type="ECO:0000256" key="2">
    <source>
        <dbReference type="ARBA" id="ARBA00007532"/>
    </source>
</evidence>
<keyword evidence="6 16" id="KW-0285">Flavoprotein</keyword>
<feature type="binding site" evidence="14">
    <location>
        <begin position="151"/>
        <end position="153"/>
    </location>
    <ligand>
        <name>FAD</name>
        <dbReference type="ChEBI" id="CHEBI:57692"/>
    </ligand>
</feature>
<dbReference type="GO" id="GO:0004148">
    <property type="term" value="F:dihydrolipoyl dehydrogenase (NADH) activity"/>
    <property type="evidence" value="ECO:0007669"/>
    <property type="project" value="UniProtKB-EC"/>
</dbReference>
<dbReference type="Pfam" id="PF07992">
    <property type="entry name" value="Pyr_redox_2"/>
    <property type="match status" value="1"/>
</dbReference>
<evidence type="ECO:0000256" key="4">
    <source>
        <dbReference type="ARBA" id="ARBA00016961"/>
    </source>
</evidence>
<evidence type="ECO:0000256" key="14">
    <source>
        <dbReference type="PIRSR" id="PIRSR000350-3"/>
    </source>
</evidence>
<protein>
    <recommendedName>
        <fullName evidence="4 16">Dihydrolipoyl dehydrogenase</fullName>
        <ecNumber evidence="3 16">1.8.1.4</ecNumber>
    </recommendedName>
</protein>
<proteinExistence type="inferred from homology"/>
<dbReference type="Gene3D" id="3.30.390.30">
    <property type="match status" value="1"/>
</dbReference>
<evidence type="ECO:0000259" key="17">
    <source>
        <dbReference type="Pfam" id="PF02852"/>
    </source>
</evidence>
<evidence type="ECO:0000256" key="11">
    <source>
        <dbReference type="ARBA" id="ARBA00023284"/>
    </source>
</evidence>
<evidence type="ECO:0000256" key="12">
    <source>
        <dbReference type="ARBA" id="ARBA00049187"/>
    </source>
</evidence>
<dbReference type="GO" id="GO:0005737">
    <property type="term" value="C:cytoplasm"/>
    <property type="evidence" value="ECO:0007669"/>
    <property type="project" value="UniProtKB-SubCell"/>
</dbReference>
<dbReference type="PRINTS" id="PR00368">
    <property type="entry name" value="FADPNR"/>
</dbReference>
<keyword evidence="10" id="KW-1015">Disulfide bond</keyword>
<dbReference type="RefSeq" id="WP_120193334.1">
    <property type="nucleotide sequence ID" value="NZ_RAPK01000009.1"/>
</dbReference>
<dbReference type="InterPro" id="IPR050151">
    <property type="entry name" value="Class-I_Pyr_Nuc-Dis_Oxidored"/>
</dbReference>
<comment type="cofactor">
    <cofactor evidence="14 16">
        <name>FAD</name>
        <dbReference type="ChEBI" id="CHEBI:57692"/>
    </cofactor>
    <text evidence="14 16">Binds 1 FAD per subunit.</text>
</comment>
<keyword evidence="9 14" id="KW-0520">NAD</keyword>
<keyword evidence="5" id="KW-0963">Cytoplasm</keyword>
<keyword evidence="20" id="KW-1185">Reference proteome</keyword>
<dbReference type="InterPro" id="IPR004099">
    <property type="entry name" value="Pyr_nucl-diS_OxRdtase_dimer"/>
</dbReference>
<evidence type="ECO:0000256" key="7">
    <source>
        <dbReference type="ARBA" id="ARBA00022827"/>
    </source>
</evidence>
<feature type="binding site" evidence="14">
    <location>
        <begin position="188"/>
        <end position="195"/>
    </location>
    <ligand>
        <name>NAD(+)</name>
        <dbReference type="ChEBI" id="CHEBI:57540"/>
    </ligand>
</feature>
<feature type="binding site" evidence="14">
    <location>
        <position position="114"/>
    </location>
    <ligand>
        <name>FAD</name>
        <dbReference type="ChEBI" id="CHEBI:57692"/>
    </ligand>
</feature>
<feature type="binding site" evidence="14">
    <location>
        <position position="51"/>
    </location>
    <ligand>
        <name>FAD</name>
        <dbReference type="ChEBI" id="CHEBI:57692"/>
    </ligand>
</feature>
<comment type="similarity">
    <text evidence="2 16">Belongs to the class-I pyridine nucleotide-disulfide oxidoreductase family.</text>
</comment>
<feature type="disulfide bond" description="Redox-active" evidence="15">
    <location>
        <begin position="42"/>
        <end position="47"/>
    </location>
</feature>
<dbReference type="InterPro" id="IPR001100">
    <property type="entry name" value="Pyr_nuc-diS_OxRdtase"/>
</dbReference>
<feature type="binding site" evidence="14">
    <location>
        <position position="211"/>
    </location>
    <ligand>
        <name>NAD(+)</name>
        <dbReference type="ChEBI" id="CHEBI:57540"/>
    </ligand>
</feature>
<dbReference type="NCBIfam" id="TIGR01350">
    <property type="entry name" value="lipoamide_DH"/>
    <property type="match status" value="1"/>
</dbReference>
<keyword evidence="14" id="KW-0547">Nucleotide-binding</keyword>
<evidence type="ECO:0000256" key="16">
    <source>
        <dbReference type="RuleBase" id="RU003692"/>
    </source>
</evidence>
<dbReference type="InterPro" id="IPR016156">
    <property type="entry name" value="FAD/NAD-linked_Rdtase_dimer_sf"/>
</dbReference>
<dbReference type="EC" id="1.8.1.4" evidence="3 16"/>
<dbReference type="InterPro" id="IPR023753">
    <property type="entry name" value="FAD/NAD-binding_dom"/>
</dbReference>
<dbReference type="InterPro" id="IPR006258">
    <property type="entry name" value="Lipoamide_DH"/>
</dbReference>
<organism evidence="19 20">
    <name type="scientific">Sinobaca qinghaiensis</name>
    <dbReference type="NCBI Taxonomy" id="342944"/>
    <lineage>
        <taxon>Bacteria</taxon>
        <taxon>Bacillati</taxon>
        <taxon>Bacillota</taxon>
        <taxon>Bacilli</taxon>
        <taxon>Bacillales</taxon>
        <taxon>Sporolactobacillaceae</taxon>
        <taxon>Sinobaca</taxon>
    </lineage>
</organism>
<evidence type="ECO:0000256" key="1">
    <source>
        <dbReference type="ARBA" id="ARBA00004496"/>
    </source>
</evidence>
<comment type="caution">
    <text evidence="19">The sequence shown here is derived from an EMBL/GenBank/DDBJ whole genome shotgun (WGS) entry which is preliminary data.</text>
</comment>
<feature type="domain" description="Pyridine nucleotide-disulphide oxidoreductase dimerisation" evidence="17">
    <location>
        <begin position="356"/>
        <end position="464"/>
    </location>
</feature>